<feature type="region of interest" description="Disordered" evidence="1">
    <location>
        <begin position="785"/>
        <end position="806"/>
    </location>
</feature>
<dbReference type="Proteomes" id="UP000474640">
    <property type="component" value="Unassembled WGS sequence"/>
</dbReference>
<comment type="caution">
    <text evidence="2">The sequence shown here is derived from an EMBL/GenBank/DDBJ whole genome shotgun (WGS) entry which is preliminary data.</text>
</comment>
<sequence length="1146" mass="128182">MKFESPRHLVLQNARKYFPKQTLIENDSKEPLFEPLSPGEARVYSFVQPGLPAGLYTISTKQTISAPSEPATGTTHSVQLPDKTAPAQQFKVVAPQFSLPNGAVHSVYPSQGRGAPVQTLPHIVFNDPYLPWEREVSRFPEGATERTKRKVPWLALLVFTADELRLQEEDLEGTSPLFQDAVFTKPVKQTETFAVEMKAGDLNHLSKETAAFTLPPDLDSEALEESTQAIFVPRSLFVELVTKYDKEGRLDENQSEADISRYMYLAHVRSINTEGMANAAKEDNGLYSVVLSHRVGPLDKHEPAPVIAHLVSLEGIEKMSWPVNSNSKYVAIPSLHSWSYISLPPDFVGIREMMVHLGNTVDVLRVSPTVLDGLRVKYGKGGERVVNRLQDGYTLTRYRTQTGEVTAAMMRGPLTPNLVPDPLMSKWNRLKSLSNCGTDLQIIDQHLGVPDITYSAAWQLGKLLALADQGFCAALSRLRKQIQKFADNHSKADEARAKGAYLDHGEALAALPEAARFIRSIQEPNPIEQSKAPDLVSRHFRYDAEQLDLSLNNPSISRNFVKHSKAISTKLASTSDGGPDDLYNELNKPYSTDWVVVLGWVLDRMYLDGIPAHYLIVDPSYLPKESLRFFNIDRNWIDSLVDGALSIGNLLEDDDDKVRTAIKESINRYLTTAIPGLKRTPQIPTYGYFLRSDMVSQFPDIKVEAPLPEGAIDTRAPILRQALLDNGVMMCLFDRVPASHEFDKLRFTQPPHQQSFIAGETVSLSKFETRYKRIYTVPDTKDRTKPFCDEGSWDNEDLKPDDQKSKNPPVPVFIWGGKDAPVRTLLLHTWADDVFSKLSEKLKNDALTSLFTDPYPTSTMTGIQLNNPIYELEISLKPLSPKVKSAQLAPEDVTLQMLAPTILSSSRTLRSRTTPISLQQSVLNLAALPIIALPTSNQASVGRTANPPPNHSVIPTMTNEDKAIVNATKGGGLQDFASQPQWSYMVYAMDDPSPQLRVNKHIQVNTDYLLDIVFSINLIPEATAGTFDLQEIQVLIPMGKMRDPDDPHRATFLMENYTGPGATMLTNLRLNAMIERTDDLLVVRLIPRSVSKMIRFEKIETASFFLGMVDVNPYESDTVVTIEYLQYYDQFANPFRDTKDIILFKA</sequence>
<name>A0A7C8VPB0_ORBOL</name>
<feature type="compositionally biased region" description="Basic and acidic residues" evidence="1">
    <location>
        <begin position="796"/>
        <end position="805"/>
    </location>
</feature>
<reference evidence="2 3" key="1">
    <citation type="submission" date="2020-01" db="EMBL/GenBank/DDBJ databases">
        <authorList>
            <person name="Palmer J.M."/>
        </authorList>
    </citation>
    <scope>NUCLEOTIDE SEQUENCE [LARGE SCALE GENOMIC DNA]</scope>
    <source>
        <strain evidence="2 3">TWF970</strain>
    </source>
</reference>
<dbReference type="EMBL" id="JAABOJ010000002">
    <property type="protein sequence ID" value="KAF3289930.1"/>
    <property type="molecule type" value="Genomic_DNA"/>
</dbReference>
<evidence type="ECO:0000256" key="1">
    <source>
        <dbReference type="SAM" id="MobiDB-lite"/>
    </source>
</evidence>
<accession>A0A7C8VPB0</accession>
<evidence type="ECO:0000313" key="3">
    <source>
        <dbReference type="Proteomes" id="UP000474640"/>
    </source>
</evidence>
<gene>
    <name evidence="2" type="ORF">TWF970_003673</name>
</gene>
<evidence type="ECO:0000313" key="2">
    <source>
        <dbReference type="EMBL" id="KAF3289930.1"/>
    </source>
</evidence>
<dbReference type="AlphaFoldDB" id="A0A7C8VPB0"/>
<organism evidence="2 3">
    <name type="scientific">Orbilia oligospora</name>
    <name type="common">Nematode-trapping fungus</name>
    <name type="synonym">Arthrobotrys oligospora</name>
    <dbReference type="NCBI Taxonomy" id="2813651"/>
    <lineage>
        <taxon>Eukaryota</taxon>
        <taxon>Fungi</taxon>
        <taxon>Dikarya</taxon>
        <taxon>Ascomycota</taxon>
        <taxon>Pezizomycotina</taxon>
        <taxon>Orbiliomycetes</taxon>
        <taxon>Orbiliales</taxon>
        <taxon>Orbiliaceae</taxon>
        <taxon>Orbilia</taxon>
    </lineage>
</organism>
<protein>
    <submittedName>
        <fullName evidence="2">Uncharacterized protein</fullName>
    </submittedName>
</protein>
<proteinExistence type="predicted"/>
<dbReference type="OrthoDB" id="3029913at2759"/>